<reference evidence="9 10" key="1">
    <citation type="submission" date="2013-11" db="EMBL/GenBank/DDBJ databases">
        <title>The Damaraland mole rat (Fukomys damarensis) genome and evolution of African mole rats.</title>
        <authorList>
            <person name="Gladyshev V.N."/>
            <person name="Fang X."/>
        </authorList>
    </citation>
    <scope>NUCLEOTIDE SEQUENCE [LARGE SCALE GENOMIC DNA]</scope>
    <source>
        <tissue evidence="9">Liver</tissue>
    </source>
</reference>
<protein>
    <recommendedName>
        <fullName evidence="6">C-X-C motif chemokine</fullName>
    </recommendedName>
</protein>
<feature type="compositionally biased region" description="Acidic residues" evidence="7">
    <location>
        <begin position="204"/>
        <end position="229"/>
    </location>
</feature>
<dbReference type="CDD" id="cd00273">
    <property type="entry name" value="Chemokine_CXC"/>
    <property type="match status" value="1"/>
</dbReference>
<dbReference type="GO" id="GO:0006955">
    <property type="term" value="P:immune response"/>
    <property type="evidence" value="ECO:0007669"/>
    <property type="project" value="InterPro"/>
</dbReference>
<comment type="similarity">
    <text evidence="2 6">Belongs to the intercrine alpha (chemokine CxC) family.</text>
</comment>
<dbReference type="PANTHER" id="PTHR12015">
    <property type="entry name" value="SMALL INDUCIBLE CYTOKINE A"/>
    <property type="match status" value="1"/>
</dbReference>
<evidence type="ECO:0000256" key="4">
    <source>
        <dbReference type="ARBA" id="ARBA00022525"/>
    </source>
</evidence>
<keyword evidence="6" id="KW-0732">Signal</keyword>
<evidence type="ECO:0000313" key="9">
    <source>
        <dbReference type="EMBL" id="KFO26293.1"/>
    </source>
</evidence>
<dbReference type="InterPro" id="IPR039809">
    <property type="entry name" value="Chemokine_b/g/d"/>
</dbReference>
<evidence type="ECO:0000256" key="6">
    <source>
        <dbReference type="RuleBase" id="RU361149"/>
    </source>
</evidence>
<evidence type="ECO:0000256" key="2">
    <source>
        <dbReference type="ARBA" id="ARBA00010665"/>
    </source>
</evidence>
<evidence type="ECO:0000256" key="5">
    <source>
        <dbReference type="ARBA" id="ARBA00023157"/>
    </source>
</evidence>
<comment type="subcellular location">
    <subcellularLocation>
        <location evidence="1 6">Secreted</location>
    </subcellularLocation>
</comment>
<dbReference type="eggNOG" id="ENOG502S7MM">
    <property type="taxonomic scope" value="Eukaryota"/>
</dbReference>
<proteinExistence type="inferred from homology"/>
<dbReference type="InterPro" id="IPR001089">
    <property type="entry name" value="Chemokine_CXC"/>
</dbReference>
<evidence type="ECO:0000256" key="3">
    <source>
        <dbReference type="ARBA" id="ARBA00022514"/>
    </source>
</evidence>
<keyword evidence="4 6" id="KW-0964">Secreted</keyword>
<feature type="chain" id="PRO_5005107041" description="C-X-C motif chemokine" evidence="6">
    <location>
        <begin position="34"/>
        <end position="235"/>
    </location>
</feature>
<keyword evidence="6" id="KW-0145">Chemotaxis</keyword>
<evidence type="ECO:0000313" key="10">
    <source>
        <dbReference type="Proteomes" id="UP000028990"/>
    </source>
</evidence>
<dbReference type="STRING" id="885580.ENSFDAP00000017510"/>
<dbReference type="GO" id="GO:0006952">
    <property type="term" value="P:defense response"/>
    <property type="evidence" value="ECO:0007669"/>
    <property type="project" value="InterPro"/>
</dbReference>
<evidence type="ECO:0000259" key="8">
    <source>
        <dbReference type="SMART" id="SM00199"/>
    </source>
</evidence>
<dbReference type="GO" id="GO:0008009">
    <property type="term" value="F:chemokine activity"/>
    <property type="evidence" value="ECO:0007669"/>
    <property type="project" value="InterPro"/>
</dbReference>
<dbReference type="InterPro" id="IPR001811">
    <property type="entry name" value="Chemokine_IL8-like_dom"/>
</dbReference>
<name>A0A091D747_FUKDA</name>
<dbReference type="InterPro" id="IPR018048">
    <property type="entry name" value="Chemokine_CXC_CS"/>
</dbReference>
<dbReference type="InterPro" id="IPR036048">
    <property type="entry name" value="Interleukin_8-like_sf"/>
</dbReference>
<evidence type="ECO:0000256" key="1">
    <source>
        <dbReference type="ARBA" id="ARBA00004613"/>
    </source>
</evidence>
<dbReference type="Gene3D" id="2.40.50.40">
    <property type="match status" value="1"/>
</dbReference>
<dbReference type="SMART" id="SM00199">
    <property type="entry name" value="SCY"/>
    <property type="match status" value="1"/>
</dbReference>
<dbReference type="Proteomes" id="UP000028990">
    <property type="component" value="Unassembled WGS sequence"/>
</dbReference>
<dbReference type="InterPro" id="IPR033899">
    <property type="entry name" value="CXC_Chemokine_domain"/>
</dbReference>
<accession>A0A091D747</accession>
<gene>
    <name evidence="9" type="ORF">H920_12307</name>
</gene>
<dbReference type="AlphaFoldDB" id="A0A091D747"/>
<feature type="signal peptide" evidence="6">
    <location>
        <begin position="1"/>
        <end position="33"/>
    </location>
</feature>
<dbReference type="PRINTS" id="PR00437">
    <property type="entry name" value="SMALLCYTKCXC"/>
</dbReference>
<keyword evidence="10" id="KW-1185">Reference proteome</keyword>
<sequence>MHLVADRASRTPVLLCAILALLLLLPPEPLAHAGPVATVLRELRCVCLSTTPGVHPKMIANLQVTVSGPKCPRVEVVASLKNGKQVCLDPEAPLIKKVIQKMLDSLFRFTGYRAVGSKPSERHIKPVAADLWAASHPLAEVSRLKTSSSSVFSTMSLRFKTTSCSNPSLHRVLGGLLLLSLLLTVMAPSTNGQRREGGRKEKMGEEEEEEEAEVVVEEEEEKEDEEEGETCPKIR</sequence>
<keyword evidence="3 6" id="KW-0202">Cytokine</keyword>
<dbReference type="FunFam" id="2.40.50.40:FF:000004">
    <property type="entry name" value="C-X-C motif chemokine"/>
    <property type="match status" value="1"/>
</dbReference>
<dbReference type="GO" id="GO:0005615">
    <property type="term" value="C:extracellular space"/>
    <property type="evidence" value="ECO:0007669"/>
    <property type="project" value="UniProtKB-UniRule"/>
</dbReference>
<dbReference type="PANTHER" id="PTHR12015:SF201">
    <property type="entry name" value="C-X-C MOTIF CHEMOKINE 6"/>
    <property type="match status" value="1"/>
</dbReference>
<feature type="region of interest" description="Disordered" evidence="7">
    <location>
        <begin position="190"/>
        <end position="235"/>
    </location>
</feature>
<feature type="domain" description="Chemokine interleukin-8-like" evidence="8">
    <location>
        <begin position="42"/>
        <end position="102"/>
    </location>
</feature>
<organism evidence="9 10">
    <name type="scientific">Fukomys damarensis</name>
    <name type="common">Damaraland mole rat</name>
    <name type="synonym">Cryptomys damarensis</name>
    <dbReference type="NCBI Taxonomy" id="885580"/>
    <lineage>
        <taxon>Eukaryota</taxon>
        <taxon>Metazoa</taxon>
        <taxon>Chordata</taxon>
        <taxon>Craniata</taxon>
        <taxon>Vertebrata</taxon>
        <taxon>Euteleostomi</taxon>
        <taxon>Mammalia</taxon>
        <taxon>Eutheria</taxon>
        <taxon>Euarchontoglires</taxon>
        <taxon>Glires</taxon>
        <taxon>Rodentia</taxon>
        <taxon>Hystricomorpha</taxon>
        <taxon>Bathyergidae</taxon>
        <taxon>Fukomys</taxon>
    </lineage>
</organism>
<dbReference type="Pfam" id="PF00048">
    <property type="entry name" value="IL8"/>
    <property type="match status" value="1"/>
</dbReference>
<feature type="compositionally biased region" description="Basic and acidic residues" evidence="7">
    <location>
        <begin position="193"/>
        <end position="203"/>
    </location>
</feature>
<evidence type="ECO:0000256" key="7">
    <source>
        <dbReference type="SAM" id="MobiDB-lite"/>
    </source>
</evidence>
<dbReference type="PRINTS" id="PR00436">
    <property type="entry name" value="INTERLEUKIN8"/>
</dbReference>
<dbReference type="EMBL" id="KN123218">
    <property type="protein sequence ID" value="KFO26293.1"/>
    <property type="molecule type" value="Genomic_DNA"/>
</dbReference>
<dbReference type="PROSITE" id="PS00471">
    <property type="entry name" value="SMALL_CYTOKINES_CXC"/>
    <property type="match status" value="1"/>
</dbReference>
<keyword evidence="5" id="KW-1015">Disulfide bond</keyword>
<dbReference type="SUPFAM" id="SSF54117">
    <property type="entry name" value="Interleukin 8-like chemokines"/>
    <property type="match status" value="1"/>
</dbReference>